<dbReference type="GO" id="GO:0016020">
    <property type="term" value="C:membrane"/>
    <property type="evidence" value="ECO:0007669"/>
    <property type="project" value="TreeGrafter"/>
</dbReference>
<evidence type="ECO:0000256" key="1">
    <source>
        <dbReference type="SAM" id="Phobius"/>
    </source>
</evidence>
<evidence type="ECO:0000259" key="2">
    <source>
        <dbReference type="Pfam" id="PF01757"/>
    </source>
</evidence>
<keyword evidence="1" id="KW-0472">Membrane</keyword>
<reference evidence="3" key="1">
    <citation type="submission" date="2024-07" db="EMBL/GenBank/DDBJ databases">
        <title>Identification and characteristics of a novel species of coltsfoot's symbiotic bacteria.</title>
        <authorList>
            <person name="Juszczyk A."/>
            <person name="Jasielczuk I."/>
            <person name="Gurgul A."/>
            <person name="Rogala M."/>
            <person name="Kowalczyk A."/>
            <person name="Szmatola T."/>
            <person name="Kosecka-Strojek M."/>
            <person name="Arent Z."/>
            <person name="Latowski D."/>
        </authorList>
    </citation>
    <scope>NUCLEOTIDE SEQUENCE</scope>
    <source>
        <strain evidence="3">Hg7Tf</strain>
    </source>
</reference>
<dbReference type="Pfam" id="PF01757">
    <property type="entry name" value="Acyl_transf_3"/>
    <property type="match status" value="1"/>
</dbReference>
<keyword evidence="1" id="KW-1133">Transmembrane helix</keyword>
<feature type="transmembrane region" description="Helical" evidence="1">
    <location>
        <begin position="150"/>
        <end position="169"/>
    </location>
</feature>
<evidence type="ECO:0000313" key="3">
    <source>
        <dbReference type="EMBL" id="XDK39051.1"/>
    </source>
</evidence>
<dbReference type="GO" id="GO:0000271">
    <property type="term" value="P:polysaccharide biosynthetic process"/>
    <property type="evidence" value="ECO:0007669"/>
    <property type="project" value="TreeGrafter"/>
</dbReference>
<dbReference type="PANTHER" id="PTHR23028">
    <property type="entry name" value="ACETYLTRANSFERASE"/>
    <property type="match status" value="1"/>
</dbReference>
<feature type="transmembrane region" description="Helical" evidence="1">
    <location>
        <begin position="121"/>
        <end position="143"/>
    </location>
</feature>
<feature type="domain" description="Acyltransferase 3" evidence="2">
    <location>
        <begin position="14"/>
        <end position="315"/>
    </location>
</feature>
<dbReference type="EMBL" id="CP162607">
    <property type="protein sequence ID" value="XDK39051.1"/>
    <property type="molecule type" value="Genomic_DNA"/>
</dbReference>
<dbReference type="RefSeq" id="WP_045182958.1">
    <property type="nucleotide sequence ID" value="NZ_CP162607.1"/>
</dbReference>
<dbReference type="InterPro" id="IPR002656">
    <property type="entry name" value="Acyl_transf_3_dom"/>
</dbReference>
<feature type="transmembrane region" description="Helical" evidence="1">
    <location>
        <begin position="212"/>
        <end position="229"/>
    </location>
</feature>
<gene>
    <name evidence="3" type="ORF">AB4Y39_10370</name>
</gene>
<dbReference type="EC" id="2.3.-.-" evidence="3"/>
<keyword evidence="1" id="KW-0812">Transmembrane</keyword>
<dbReference type="GO" id="GO:0016747">
    <property type="term" value="F:acyltransferase activity, transferring groups other than amino-acyl groups"/>
    <property type="evidence" value="ECO:0007669"/>
    <property type="project" value="InterPro"/>
</dbReference>
<keyword evidence="3" id="KW-0012">Acyltransferase</keyword>
<proteinExistence type="predicted"/>
<feature type="transmembrane region" description="Helical" evidence="1">
    <location>
        <begin position="235"/>
        <end position="254"/>
    </location>
</feature>
<name>A0AB39IA71_9PSED</name>
<sequence>MNPARQAADDKLDSVQMLRAIAALAVVFFHIPLFRNGDWGVDIFFVISGFIMALVTAQSGSYFFSKRLIRVVPLYWLGTLGVFGVALVLPSLLDNTTADVTGLVKSLLFIPYQKGEHVQPLLYLGWTLNFEMFFYAVFALSMAISHRYRLLICSLVLLTLVGLGHLVTFEALLARFYTQQILAEFVLGMGCYAVYARTAAWRSAGPSHGARTALIVVGLVALAYMPFGGELTASLGRALGWGLPATVVFLALVHGLAGLRLPALLVLIGDASYSLYLFHPYVLKVFNKVFHVFDTPGVLAYVMTPVSIALCCLVAIGIYRLVELPVTRWLRVVFIDRRKRAKGPLVMPAASSE</sequence>
<dbReference type="InterPro" id="IPR050879">
    <property type="entry name" value="Acyltransferase_3"/>
</dbReference>
<dbReference type="AlphaFoldDB" id="A0AB39IA71"/>
<accession>A0AB39IA71</accession>
<feature type="transmembrane region" description="Helical" evidence="1">
    <location>
        <begin position="71"/>
        <end position="93"/>
    </location>
</feature>
<keyword evidence="3" id="KW-0808">Transferase</keyword>
<feature type="transmembrane region" description="Helical" evidence="1">
    <location>
        <begin position="43"/>
        <end position="64"/>
    </location>
</feature>
<protein>
    <submittedName>
        <fullName evidence="3">Acyltransferase family protein</fullName>
        <ecNumber evidence="3">2.3.-.-</ecNumber>
    </submittedName>
</protein>
<feature type="transmembrane region" description="Helical" evidence="1">
    <location>
        <begin position="261"/>
        <end position="278"/>
    </location>
</feature>
<feature type="transmembrane region" description="Helical" evidence="1">
    <location>
        <begin position="12"/>
        <end position="31"/>
    </location>
</feature>
<organism evidence="3">
    <name type="scientific">Pseudomonas sp. Hg7Tf</name>
    <dbReference type="NCBI Taxonomy" id="3236988"/>
    <lineage>
        <taxon>Bacteria</taxon>
        <taxon>Pseudomonadati</taxon>
        <taxon>Pseudomonadota</taxon>
        <taxon>Gammaproteobacteria</taxon>
        <taxon>Pseudomonadales</taxon>
        <taxon>Pseudomonadaceae</taxon>
        <taxon>Pseudomonas</taxon>
    </lineage>
</organism>
<dbReference type="PANTHER" id="PTHR23028:SF53">
    <property type="entry name" value="ACYL_TRANSF_3 DOMAIN-CONTAINING PROTEIN"/>
    <property type="match status" value="1"/>
</dbReference>
<feature type="transmembrane region" description="Helical" evidence="1">
    <location>
        <begin position="298"/>
        <end position="322"/>
    </location>
</feature>
<feature type="transmembrane region" description="Helical" evidence="1">
    <location>
        <begin position="181"/>
        <end position="200"/>
    </location>
</feature>